<feature type="binding site" evidence="3">
    <location>
        <position position="111"/>
    </location>
    <ligand>
        <name>substrate</name>
    </ligand>
</feature>
<dbReference type="PANTHER" id="PTHR43798:SF33">
    <property type="entry name" value="HYDROLASE, PUTATIVE (AFU_ORTHOLOGUE AFUA_2G14860)-RELATED"/>
    <property type="match status" value="1"/>
</dbReference>
<feature type="binding site" evidence="3">
    <location>
        <position position="266"/>
    </location>
    <ligand>
        <name>substrate</name>
    </ligand>
</feature>
<dbReference type="PRINTS" id="PR00111">
    <property type="entry name" value="ABHYDROLASE"/>
</dbReference>
<dbReference type="InterPro" id="IPR029058">
    <property type="entry name" value="AB_hydrolase_fold"/>
</dbReference>
<evidence type="ECO:0000256" key="2">
    <source>
        <dbReference type="ARBA" id="ARBA00022801"/>
    </source>
</evidence>
<keyword evidence="1 3" id="KW-0058">Aromatic hydrocarbons catabolism</keyword>
<feature type="site" description="Transition state stabilizer" evidence="3">
    <location>
        <position position="112"/>
    </location>
</feature>
<dbReference type="SMR" id="Q9K5C1"/>
<feature type="binding site" evidence="3">
    <location>
        <position position="51"/>
    </location>
    <ligand>
        <name>substrate</name>
    </ligand>
</feature>
<dbReference type="Gene3D" id="3.40.50.1820">
    <property type="entry name" value="alpha/beta hydrolase"/>
    <property type="match status" value="1"/>
</dbReference>
<dbReference type="NCBIfam" id="TIGR03343">
    <property type="entry name" value="biphenyl_bphD"/>
    <property type="match status" value="1"/>
</dbReference>
<feature type="domain" description="AB hydrolase-1" evidence="4">
    <location>
        <begin position="36"/>
        <end position="272"/>
    </location>
</feature>
<evidence type="ECO:0000313" key="5">
    <source>
        <dbReference type="EMBL" id="BAA97254.1"/>
    </source>
</evidence>
<protein>
    <recommendedName>
        <fullName evidence="3">2-hydroxy-6-oxo-6-phenylhexa-2,4-dienoate hydrolase</fullName>
        <shortName evidence="3">HOPDA hydrolase</shortName>
        <ecNumber evidence="3">3.7.1.8</ecNumber>
    </recommendedName>
    <alternativeName>
        <fullName evidence="3">2,6-dioxo-6-phenylhexa-3-enoate hydrolase</fullName>
    </alternativeName>
</protein>
<sequence length="286" mass="31979">MTELTEGNTSKFAKISEKDLSDFLIHYNEAGEGEAVIMLHGGGPGAGGWSNYYRNIGPFVDAGYRVILKDSPAFNKSDVVVMDEQRGLVKARAVKGLMDALGIERAQLVGNSMGGATGLNFAIEYPERLGKMILMGPGGLGASHFAPMPMEGIKLLFKLYAEPSYETLRQMIQVFLYDQTNITEELLTGRWEAIQRNPEHLKNFFVSAQRALLSSWDVSPRLGEIKAKTLVTWGRDDRFVPLDHGLKLVWGIGDARLHVFSQCGHWAQWEKADEFNRLAIDFLRQR</sequence>
<comment type="subunit">
    <text evidence="3">Homodimer.</text>
</comment>
<dbReference type="InterPro" id="IPR050266">
    <property type="entry name" value="AB_hydrolase_sf"/>
</dbReference>
<comment type="pathway">
    <text evidence="3">Xenobiotic degradation; biphenyl degradation; 2-hydroxy-2,4-pentadienoate and benzoate from biphenyl: step 4/4.</text>
</comment>
<evidence type="ECO:0000256" key="3">
    <source>
        <dbReference type="HAMAP-Rule" id="MF_01688"/>
    </source>
</evidence>
<dbReference type="HAMAP" id="MF_01688">
    <property type="entry name" value="Biphenyl_BphD"/>
    <property type="match status" value="1"/>
</dbReference>
<evidence type="ECO:0000256" key="1">
    <source>
        <dbReference type="ARBA" id="ARBA00022797"/>
    </source>
</evidence>
<accession>Q9K5C1</accession>
<comment type="catalytic activity">
    <reaction evidence="3">
        <text>2,6-dioxo-6-phenylhexa-3-enoate + H2O = 2-oxopent-4-enoate + benzoate + H(+)</text>
        <dbReference type="Rhea" id="RHEA:17161"/>
        <dbReference type="ChEBI" id="CHEBI:11641"/>
        <dbReference type="ChEBI" id="CHEBI:15377"/>
        <dbReference type="ChEBI" id="CHEBI:15378"/>
        <dbReference type="ChEBI" id="CHEBI:16150"/>
        <dbReference type="ChEBI" id="CHEBI:64675"/>
        <dbReference type="EC" id="3.7.1.8"/>
    </reaction>
</comment>
<dbReference type="InterPro" id="IPR017727">
    <property type="entry name" value="HOPD_hydrolase_BphD"/>
</dbReference>
<dbReference type="GO" id="GO:0018771">
    <property type="term" value="F:2-hydroxy-6-oxonona-2,4-dienedioate hydrolase activity"/>
    <property type="evidence" value="ECO:0007669"/>
    <property type="project" value="UniProtKB-UniRule"/>
</dbReference>
<dbReference type="ESTHER" id="bursp-BphD">
    <property type="family name" value="Carbon-carbon_bond_hydrolase"/>
</dbReference>
<keyword evidence="2 3" id="KW-0378">Hydrolase</keyword>
<feature type="binding site" evidence="3">
    <location>
        <position position="190"/>
    </location>
    <ligand>
        <name>substrate</name>
    </ligand>
</feature>
<reference evidence="5" key="1">
    <citation type="journal article" date="1998" name="Arch. Microbiol.">
        <title>Analysis of changes in congener selectivity during PCB degradation by Burkholderia sp. strain TSN101 with increasing concentrations of PCB and characterization of the bphBCD genes and gene products.</title>
        <authorList>
            <person name="Mukerjee-Dhar G."/>
            <person name="Hatta T."/>
            <person name="Shimura M."/>
            <person name="Kimbara K."/>
        </authorList>
    </citation>
    <scope>NUCLEOTIDE SEQUENCE</scope>
    <source>
        <strain evidence="5">TSN101</strain>
    </source>
</reference>
<dbReference type="MEROPS" id="S33.016"/>
<dbReference type="SUPFAM" id="SSF53474">
    <property type="entry name" value="alpha/beta-Hydrolases"/>
    <property type="match status" value="1"/>
</dbReference>
<dbReference type="EC" id="3.7.1.8" evidence="3"/>
<evidence type="ECO:0000259" key="4">
    <source>
        <dbReference type="Pfam" id="PF00561"/>
    </source>
</evidence>
<dbReference type="InterPro" id="IPR000073">
    <property type="entry name" value="AB_hydrolase_1"/>
</dbReference>
<comment type="function">
    <text evidence="3">Catalyzes an unusual C-C bond hydrolysis of 2-hydroxy-6-oxo-6-phenylhexa-2,4-dienoic acid (HOPDA) to produce benzoic acid and 2-hydroxy-2,4-pentadienoic acid (HPD).</text>
</comment>
<name>Q9K5C1_9BURK</name>
<dbReference type="EMBL" id="D85182">
    <property type="protein sequence ID" value="BAA97254.1"/>
    <property type="molecule type" value="Genomic_DNA"/>
</dbReference>
<feature type="active site" evidence="3">
    <location>
        <position position="112"/>
    </location>
</feature>
<organism evidence="5">
    <name type="scientific">Burkholderia sp. TSN101</name>
    <dbReference type="NCBI Taxonomy" id="76943"/>
    <lineage>
        <taxon>Bacteria</taxon>
        <taxon>Pseudomonadati</taxon>
        <taxon>Pseudomonadota</taxon>
        <taxon>Betaproteobacteria</taxon>
        <taxon>Burkholderiales</taxon>
        <taxon>Burkholderiaceae</taxon>
        <taxon>Burkholderia</taxon>
    </lineage>
</organism>
<proteinExistence type="inferred from homology"/>
<dbReference type="AlphaFoldDB" id="Q9K5C1"/>
<dbReference type="PANTHER" id="PTHR43798">
    <property type="entry name" value="MONOACYLGLYCEROL LIPASE"/>
    <property type="match status" value="1"/>
</dbReference>
<dbReference type="GO" id="GO:0018774">
    <property type="term" value="F:2,6-dioxo-6-phenylhexa-3-enoate hydrolase activity"/>
    <property type="evidence" value="ECO:0007669"/>
    <property type="project" value="RHEA"/>
</dbReference>
<feature type="binding site" evidence="3">
    <location>
        <position position="180"/>
    </location>
    <ligand>
        <name>substrate</name>
    </ligand>
</feature>
<gene>
    <name evidence="5" type="primary">BphD</name>
    <name evidence="3" type="synonym">bphD</name>
</gene>
<dbReference type="GO" id="GO:0016020">
    <property type="term" value="C:membrane"/>
    <property type="evidence" value="ECO:0007669"/>
    <property type="project" value="TreeGrafter"/>
</dbReference>
<dbReference type="GO" id="GO:0070980">
    <property type="term" value="P:biphenyl catabolic process"/>
    <property type="evidence" value="ECO:0007669"/>
    <property type="project" value="UniProtKB-UniRule"/>
</dbReference>
<dbReference type="UniPathway" id="UPA00155">
    <property type="reaction ID" value="UER00253"/>
</dbReference>
<feature type="active site" description="Proton acceptor" evidence="3">
    <location>
        <position position="265"/>
    </location>
</feature>
<comment type="similarity">
    <text evidence="3">Belongs to the AB hydrolase superfamily. BphD family.</text>
</comment>
<feature type="binding site" evidence="3">
    <location>
        <begin position="42"/>
        <end position="43"/>
    </location>
    <ligand>
        <name>substrate</name>
    </ligand>
</feature>
<dbReference type="Pfam" id="PF00561">
    <property type="entry name" value="Abhydrolase_1"/>
    <property type="match status" value="1"/>
</dbReference>